<sequence>MKISFSNKKNKYQKLSYKSTAYEQMYYSQPPLWSSDNYSGIACNGYMKNTIVYRSINMIATAISSIPIILYEFDYNQNKREISEHDILNLLSNPNPYTSYCNLMESIVSHLLLDGNAYLMRIGKPQIKEIYILRPDKISYTFNKAYNIPDKYIYNDNGKDIFFPIDPITGKSDILHFKTFNPYNQFKGCSAVIPAIYSIDQHNQANIWNQSMLRNSAKPCGALIVKGDKEGNFSSLSEDQYRRLKEQINSEYISSQNSGKPILLEGGLEWREMGLSHKDMDFLECKHSAARDISISLGVPPHLLGIPGDNTYNNVSEARMIFWEQTVIPLAHKIMDRLNQWLLPFFPGKLKIEYDKEQIASLTIKREKVWQYVEKASFMTINEKRQEFGLPPIKDGDRLP</sequence>
<dbReference type="InterPro" id="IPR006944">
    <property type="entry name" value="Phage/GTA_portal"/>
</dbReference>
<dbReference type="InterPro" id="IPR006427">
    <property type="entry name" value="Portal_HK97"/>
</dbReference>
<organism evidence="1 2">
    <name type="scientific">Candidatus Xenolissoclinum pacificiensis L6</name>
    <dbReference type="NCBI Taxonomy" id="1401685"/>
    <lineage>
        <taxon>Bacteria</taxon>
        <taxon>Pseudomonadati</taxon>
        <taxon>Pseudomonadota</taxon>
        <taxon>Alphaproteobacteria</taxon>
        <taxon>Rickettsiales</taxon>
        <taxon>Anaplasmataceae</taxon>
        <taxon>Candidatus Xenolissoclinum</taxon>
    </lineage>
</organism>
<dbReference type="AlphaFoldDB" id="W2V085"/>
<evidence type="ECO:0000313" key="2">
    <source>
        <dbReference type="Proteomes" id="UP000018951"/>
    </source>
</evidence>
<name>W2V085_9RICK</name>
<protein>
    <submittedName>
        <fullName evidence="1">Phage portal protein, HK97 family</fullName>
    </submittedName>
</protein>
<accession>W2V085</accession>
<dbReference type="NCBIfam" id="TIGR01537">
    <property type="entry name" value="portal_HK97"/>
    <property type="match status" value="1"/>
</dbReference>
<proteinExistence type="predicted"/>
<dbReference type="PATRIC" id="fig|1401685.3.peg.223"/>
<keyword evidence="2" id="KW-1185">Reference proteome</keyword>
<comment type="caution">
    <text evidence="1">The sequence shown here is derived from an EMBL/GenBank/DDBJ whole genome shotgun (WGS) entry which is preliminary data.</text>
</comment>
<dbReference type="Proteomes" id="UP000018951">
    <property type="component" value="Unassembled WGS sequence"/>
</dbReference>
<gene>
    <name evidence="1" type="ORF">P857_994</name>
</gene>
<dbReference type="EMBL" id="AXCJ01000001">
    <property type="protein sequence ID" value="ETO91816.1"/>
    <property type="molecule type" value="Genomic_DNA"/>
</dbReference>
<dbReference type="STRING" id="1401685.P857_994"/>
<dbReference type="Pfam" id="PF04860">
    <property type="entry name" value="Phage_portal"/>
    <property type="match status" value="1"/>
</dbReference>
<evidence type="ECO:0000313" key="1">
    <source>
        <dbReference type="EMBL" id="ETO91816.1"/>
    </source>
</evidence>
<reference evidence="1 2" key="1">
    <citation type="journal article" date="2013" name="PLoS ONE">
        <title>Bacterial endosymbiosis in a chordate host: long-term co-evolution and conservation of secondary metabolism.</title>
        <authorList>
            <person name="Kwan J.C."/>
            <person name="Schmidt E.W."/>
        </authorList>
    </citation>
    <scope>NUCLEOTIDE SEQUENCE [LARGE SCALE GENOMIC DNA]</scope>
    <source>
        <strain evidence="2">L6</strain>
    </source>
</reference>